<comment type="caution">
    <text evidence="2">The sequence shown here is derived from an EMBL/GenBank/DDBJ whole genome shotgun (WGS) entry which is preliminary data.</text>
</comment>
<accession>A0A917CUZ4</accession>
<dbReference type="AlphaFoldDB" id="A0A917CUZ4"/>
<dbReference type="Pfam" id="PF13614">
    <property type="entry name" value="AAA_31"/>
    <property type="match status" value="1"/>
</dbReference>
<dbReference type="InterPro" id="IPR025669">
    <property type="entry name" value="AAA_dom"/>
</dbReference>
<dbReference type="InterPro" id="IPR027417">
    <property type="entry name" value="P-loop_NTPase"/>
</dbReference>
<gene>
    <name evidence="2" type="ORF">GCM10010916_17130</name>
</gene>
<name>A0A917CUZ4_9BACL</name>
<organism evidence="2 3">
    <name type="scientific">Paenibacillus abyssi</name>
    <dbReference type="NCBI Taxonomy" id="1340531"/>
    <lineage>
        <taxon>Bacteria</taxon>
        <taxon>Bacillati</taxon>
        <taxon>Bacillota</taxon>
        <taxon>Bacilli</taxon>
        <taxon>Bacillales</taxon>
        <taxon>Paenibacillaceae</taxon>
        <taxon>Paenibacillus</taxon>
    </lineage>
</organism>
<dbReference type="GO" id="GO:0005524">
    <property type="term" value="F:ATP binding"/>
    <property type="evidence" value="ECO:0007669"/>
    <property type="project" value="TreeGrafter"/>
</dbReference>
<dbReference type="InterPro" id="IPR050625">
    <property type="entry name" value="ParA/MinD_ATPase"/>
</dbReference>
<reference evidence="2" key="1">
    <citation type="journal article" date="2014" name="Int. J. Syst. Evol. Microbiol.">
        <title>Complete genome sequence of Corynebacterium casei LMG S-19264T (=DSM 44701T), isolated from a smear-ripened cheese.</title>
        <authorList>
            <consortium name="US DOE Joint Genome Institute (JGI-PGF)"/>
            <person name="Walter F."/>
            <person name="Albersmeier A."/>
            <person name="Kalinowski J."/>
            <person name="Ruckert C."/>
        </authorList>
    </citation>
    <scope>NUCLEOTIDE SEQUENCE</scope>
    <source>
        <strain evidence="2">CGMCC 1.12987</strain>
    </source>
</reference>
<dbReference type="Gene3D" id="3.40.50.300">
    <property type="entry name" value="P-loop containing nucleotide triphosphate hydrolases"/>
    <property type="match status" value="1"/>
</dbReference>
<protein>
    <recommendedName>
        <fullName evidence="1">AAA domain-containing protein</fullName>
    </recommendedName>
</protein>
<dbReference type="PANTHER" id="PTHR43384">
    <property type="entry name" value="SEPTUM SITE-DETERMINING PROTEIN MIND HOMOLOG, CHLOROPLASTIC-RELATED"/>
    <property type="match status" value="1"/>
</dbReference>
<dbReference type="GO" id="GO:0016887">
    <property type="term" value="F:ATP hydrolysis activity"/>
    <property type="evidence" value="ECO:0007669"/>
    <property type="project" value="TreeGrafter"/>
</dbReference>
<dbReference type="GO" id="GO:0009898">
    <property type="term" value="C:cytoplasmic side of plasma membrane"/>
    <property type="evidence" value="ECO:0007669"/>
    <property type="project" value="TreeGrafter"/>
</dbReference>
<dbReference type="EMBL" id="BMGR01000005">
    <property type="protein sequence ID" value="GGG00535.1"/>
    <property type="molecule type" value="Genomic_DNA"/>
</dbReference>
<dbReference type="SUPFAM" id="SSF52540">
    <property type="entry name" value="P-loop containing nucleoside triphosphate hydrolases"/>
    <property type="match status" value="1"/>
</dbReference>
<evidence type="ECO:0000313" key="2">
    <source>
        <dbReference type="EMBL" id="GGG00535.1"/>
    </source>
</evidence>
<evidence type="ECO:0000313" key="3">
    <source>
        <dbReference type="Proteomes" id="UP000644756"/>
    </source>
</evidence>
<evidence type="ECO:0000259" key="1">
    <source>
        <dbReference type="Pfam" id="PF13614"/>
    </source>
</evidence>
<reference evidence="2" key="2">
    <citation type="submission" date="2020-09" db="EMBL/GenBank/DDBJ databases">
        <authorList>
            <person name="Sun Q."/>
            <person name="Zhou Y."/>
        </authorList>
    </citation>
    <scope>NUCLEOTIDE SEQUENCE</scope>
    <source>
        <strain evidence="2">CGMCC 1.12987</strain>
    </source>
</reference>
<dbReference type="PANTHER" id="PTHR43384:SF13">
    <property type="entry name" value="SLR0110 PROTEIN"/>
    <property type="match status" value="1"/>
</dbReference>
<proteinExistence type="predicted"/>
<dbReference type="RefSeq" id="WP_229725061.1">
    <property type="nucleotide sequence ID" value="NZ_BMGR01000005.1"/>
</dbReference>
<dbReference type="GO" id="GO:0005829">
    <property type="term" value="C:cytosol"/>
    <property type="evidence" value="ECO:0007669"/>
    <property type="project" value="TreeGrafter"/>
</dbReference>
<sequence length="282" mass="31040">MPNDDKGQEERMKAKRGEMIAVCSAKGGSGRTVLAVNLAVALSKSNHQICIIDGDFQFGDVSMAMNLRPVFSVKDVVIESMDKLTLASFLTPHASGVKVLAAPDRPEYAELITPMVIERACNSLFTGHDYLIADTGVGLQESTVAFMEKADQVFLLTTLEMASIRHTKQMLETLELLGLRYKIQVIINRSTAESVIRAADVPDMLGEASPIYIPNDLQVVSESLDSGIPFVWNQGKTEIAKVIFKMAEQLITRRDIEMDKPKAPSILNKLIHSARRLHSLKG</sequence>
<dbReference type="Proteomes" id="UP000644756">
    <property type="component" value="Unassembled WGS sequence"/>
</dbReference>
<dbReference type="GO" id="GO:0051782">
    <property type="term" value="P:negative regulation of cell division"/>
    <property type="evidence" value="ECO:0007669"/>
    <property type="project" value="TreeGrafter"/>
</dbReference>
<keyword evidence="3" id="KW-1185">Reference proteome</keyword>
<feature type="domain" description="AAA" evidence="1">
    <location>
        <begin position="18"/>
        <end position="182"/>
    </location>
</feature>